<dbReference type="Pfam" id="PF00264">
    <property type="entry name" value="Tyrosinase"/>
    <property type="match status" value="2"/>
</dbReference>
<dbReference type="Proteomes" id="UP000757232">
    <property type="component" value="Unassembled WGS sequence"/>
</dbReference>
<reference evidence="5" key="1">
    <citation type="submission" date="2016-06" db="EMBL/GenBank/DDBJ databases">
        <title>Draft Genome sequence of the fungus Inonotus baumii.</title>
        <authorList>
            <person name="Zhu H."/>
            <person name="Lin W."/>
        </authorList>
    </citation>
    <scope>NUCLEOTIDE SEQUENCE</scope>
    <source>
        <strain evidence="5">821</strain>
    </source>
</reference>
<sequence>MYRFETGGQDASHRANNHQSYDEERRQSIFIQPKSVLESLYSDIEGCQKFRNFYDVLRGGTDCSDFQPLLICEVALCRAMATIALKLLILFCAFLPFGSLLSVAQCIEPSIRREWRQFSTEEKSAWISAVKCLTTFPHTDLLAPSVDPSLSLMPPVNTSSTYYDDFVYMHMDLNIRIHSTGYFLPFHRWYVAVYEQVLKEKCNYMGVSPYWNWSIDSTDVFDSDFFKDSDPTSGLGGWGDPSKDFSVTDGAFSDFMVAYPNPHILRRNFSVQPWSYVGDLNGFNTYPETYANTTFTPDVISAMINGYVGDYVGFQADFEKSQGAHEPLFWMHHAMVDKVWYDWQNANPVNFWAFFGGATSALQNVSYADKYPNGGPPFLSINDTIPADGLFNETMIYNVMNTTGGYLCYVYE</sequence>
<dbReference type="Gene3D" id="1.10.1280.10">
    <property type="entry name" value="Di-copper center containing domain from catechol oxidase"/>
    <property type="match status" value="1"/>
</dbReference>
<keyword evidence="2" id="KW-0186">Copper</keyword>
<comment type="caution">
    <text evidence="5">The sequence shown here is derived from an EMBL/GenBank/DDBJ whole genome shotgun (WGS) entry which is preliminary data.</text>
</comment>
<dbReference type="GO" id="GO:0046872">
    <property type="term" value="F:metal ion binding"/>
    <property type="evidence" value="ECO:0007669"/>
    <property type="project" value="UniProtKB-KW"/>
</dbReference>
<evidence type="ECO:0000256" key="2">
    <source>
        <dbReference type="ARBA" id="ARBA00023008"/>
    </source>
</evidence>
<dbReference type="SUPFAM" id="SSF48056">
    <property type="entry name" value="Di-copper centre-containing domain"/>
    <property type="match status" value="1"/>
</dbReference>
<dbReference type="PANTHER" id="PTHR11474">
    <property type="entry name" value="TYROSINASE FAMILY MEMBER"/>
    <property type="match status" value="1"/>
</dbReference>
<protein>
    <submittedName>
        <fullName evidence="5">Di-copper centre-containing protein</fullName>
    </submittedName>
</protein>
<name>A0A9Q5NBQ1_SANBA</name>
<dbReference type="PRINTS" id="PR00092">
    <property type="entry name" value="TYROSINASE"/>
</dbReference>
<evidence type="ECO:0000256" key="3">
    <source>
        <dbReference type="SAM" id="MobiDB-lite"/>
    </source>
</evidence>
<dbReference type="InterPro" id="IPR008922">
    <property type="entry name" value="Di-copper_centre_dom_sf"/>
</dbReference>
<dbReference type="GO" id="GO:0016491">
    <property type="term" value="F:oxidoreductase activity"/>
    <property type="evidence" value="ECO:0007669"/>
    <property type="project" value="InterPro"/>
</dbReference>
<feature type="region of interest" description="Disordered" evidence="3">
    <location>
        <begin position="1"/>
        <end position="24"/>
    </location>
</feature>
<dbReference type="EMBL" id="LNZH02000189">
    <property type="protein sequence ID" value="OCB87724.1"/>
    <property type="molecule type" value="Genomic_DNA"/>
</dbReference>
<gene>
    <name evidence="5" type="ORF">A7U60_g5251</name>
</gene>
<evidence type="ECO:0000259" key="4">
    <source>
        <dbReference type="PROSITE" id="PS00497"/>
    </source>
</evidence>
<keyword evidence="6" id="KW-1185">Reference proteome</keyword>
<organism evidence="5 6">
    <name type="scientific">Sanghuangporus baumii</name>
    <name type="common">Phellinus baumii</name>
    <dbReference type="NCBI Taxonomy" id="108892"/>
    <lineage>
        <taxon>Eukaryota</taxon>
        <taxon>Fungi</taxon>
        <taxon>Dikarya</taxon>
        <taxon>Basidiomycota</taxon>
        <taxon>Agaricomycotina</taxon>
        <taxon>Agaricomycetes</taxon>
        <taxon>Hymenochaetales</taxon>
        <taxon>Hymenochaetaceae</taxon>
        <taxon>Sanghuangporus</taxon>
    </lineage>
</organism>
<accession>A0A9Q5NBQ1</accession>
<feature type="domain" description="Tyrosinase copper-binding" evidence="4">
    <location>
        <begin position="178"/>
        <end position="195"/>
    </location>
</feature>
<dbReference type="InterPro" id="IPR050316">
    <property type="entry name" value="Tyrosinase/Hemocyanin"/>
</dbReference>
<dbReference type="OrthoDB" id="6132182at2759"/>
<dbReference type="PROSITE" id="PS00497">
    <property type="entry name" value="TYROSINASE_1"/>
    <property type="match status" value="1"/>
</dbReference>
<evidence type="ECO:0000313" key="5">
    <source>
        <dbReference type="EMBL" id="OCB87724.1"/>
    </source>
</evidence>
<evidence type="ECO:0000256" key="1">
    <source>
        <dbReference type="ARBA" id="ARBA00022723"/>
    </source>
</evidence>
<proteinExistence type="predicted"/>
<evidence type="ECO:0000313" key="6">
    <source>
        <dbReference type="Proteomes" id="UP000757232"/>
    </source>
</evidence>
<dbReference type="PANTHER" id="PTHR11474:SF126">
    <property type="entry name" value="TYROSINASE-LIKE PROTEIN TYR-1-RELATED"/>
    <property type="match status" value="1"/>
</dbReference>
<keyword evidence="1" id="KW-0479">Metal-binding</keyword>
<dbReference type="InterPro" id="IPR002227">
    <property type="entry name" value="Tyrosinase_Cu-bd"/>
</dbReference>
<dbReference type="AlphaFoldDB" id="A0A9Q5NBQ1"/>